<dbReference type="Gene3D" id="1.10.10.10">
    <property type="entry name" value="Winged helix-like DNA-binding domain superfamily/Winged helix DNA-binding domain"/>
    <property type="match status" value="1"/>
</dbReference>
<dbReference type="Pfam" id="PF12802">
    <property type="entry name" value="MarR_2"/>
    <property type="match status" value="1"/>
</dbReference>
<evidence type="ECO:0000313" key="3">
    <source>
        <dbReference type="Proteomes" id="UP000030624"/>
    </source>
</evidence>
<reference evidence="2 3" key="1">
    <citation type="journal article" date="2015" name="Appl. Environ. Microbiol.">
        <title>The Geoglobus acetivorans genome: Fe(III) reduction, acetate utilization, autotrophic growth, and degradation of aromatic compounds in a hyperthermophilic archaeon.</title>
        <authorList>
            <person name="Mardanov A.V."/>
            <person name="Slododkina G.B."/>
            <person name="Slobodkin A.I."/>
            <person name="Beletsky A.V."/>
            <person name="Gavrilov S.N."/>
            <person name="Kublanov I.V."/>
            <person name="Bonch-Osmolovskaya E.A."/>
            <person name="Skryabin K.G."/>
            <person name="Ravin N.V."/>
        </authorList>
    </citation>
    <scope>NUCLEOTIDE SEQUENCE [LARGE SCALE GENOMIC DNA]</scope>
    <source>
        <strain evidence="2 3">SBH6</strain>
    </source>
</reference>
<protein>
    <recommendedName>
        <fullName evidence="1">HTH marR-type domain-containing protein</fullName>
    </recommendedName>
</protein>
<dbReference type="InterPro" id="IPR036390">
    <property type="entry name" value="WH_DNA-bd_sf"/>
</dbReference>
<dbReference type="AlphaFoldDB" id="A0A0A7GGX8"/>
<evidence type="ECO:0000259" key="1">
    <source>
        <dbReference type="PROSITE" id="PS50995"/>
    </source>
</evidence>
<dbReference type="KEGG" id="gac:GACE_1165"/>
<name>A0A0A7GGX8_GEOAI</name>
<evidence type="ECO:0000313" key="2">
    <source>
        <dbReference type="EMBL" id="AIY90207.1"/>
    </source>
</evidence>
<organism evidence="2 3">
    <name type="scientific">Geoglobus acetivorans</name>
    <dbReference type="NCBI Taxonomy" id="565033"/>
    <lineage>
        <taxon>Archaea</taxon>
        <taxon>Methanobacteriati</taxon>
        <taxon>Methanobacteriota</taxon>
        <taxon>Archaeoglobi</taxon>
        <taxon>Archaeoglobales</taxon>
        <taxon>Archaeoglobaceae</taxon>
        <taxon>Geoglobus</taxon>
    </lineage>
</organism>
<feature type="domain" description="HTH marR-type" evidence="1">
    <location>
        <begin position="1"/>
        <end position="106"/>
    </location>
</feature>
<dbReference type="HOGENOM" id="CLU_1242988_0_0_2"/>
<dbReference type="SUPFAM" id="SSF46785">
    <property type="entry name" value="Winged helix' DNA-binding domain"/>
    <property type="match status" value="1"/>
</dbReference>
<dbReference type="InterPro" id="IPR000835">
    <property type="entry name" value="HTH_MarR-typ"/>
</dbReference>
<dbReference type="InterPro" id="IPR011991">
    <property type="entry name" value="ArsR-like_HTH"/>
</dbReference>
<dbReference type="InterPro" id="IPR036388">
    <property type="entry name" value="WH-like_DNA-bd_sf"/>
</dbReference>
<dbReference type="STRING" id="565033.GACE_1165"/>
<proteinExistence type="predicted"/>
<gene>
    <name evidence="2" type="ORF">GACE_1165</name>
</gene>
<dbReference type="GO" id="GO:0003700">
    <property type="term" value="F:DNA-binding transcription factor activity"/>
    <property type="evidence" value="ECO:0007669"/>
    <property type="project" value="InterPro"/>
</dbReference>
<dbReference type="CDD" id="cd00090">
    <property type="entry name" value="HTH_ARSR"/>
    <property type="match status" value="1"/>
</dbReference>
<dbReference type="Proteomes" id="UP000030624">
    <property type="component" value="Chromosome"/>
</dbReference>
<dbReference type="PROSITE" id="PS50995">
    <property type="entry name" value="HTH_MARR_2"/>
    <property type="match status" value="1"/>
</dbReference>
<sequence>MSKFSIQQEILRSPGVRFNELMERTELSHQSVSRALKQLEQRGLIYHVEDEEDRRKKRYFVREDNLIVISIDEVVERVREELSKAGEDLTPEEEGRLREFLLKVVRPAIVEKLKHDGFEDTDPRFFVEILLHGVVALAELTKPMKGVSKKRMKKVVTALKPQFYELVGADVGVLIEGLSILGDGFIRKMAKMESFQKSIINQFMRAFRFLSDERVIREMLGN</sequence>
<accession>A0A0A7GGX8</accession>
<dbReference type="EMBL" id="CP009552">
    <property type="protein sequence ID" value="AIY90207.1"/>
    <property type="molecule type" value="Genomic_DNA"/>
</dbReference>